<dbReference type="RefSeq" id="WP_279299030.1">
    <property type="nucleotide sequence ID" value="NZ_JAOTIF010000022.1"/>
</dbReference>
<dbReference type="GO" id="GO:0009279">
    <property type="term" value="C:cell outer membrane"/>
    <property type="evidence" value="ECO:0007669"/>
    <property type="project" value="UniProtKB-SubCell"/>
</dbReference>
<keyword evidence="2" id="KW-0472">Membrane</keyword>
<feature type="domain" description="Outer membrane protein beta-barrel" evidence="5">
    <location>
        <begin position="377"/>
        <end position="780"/>
    </location>
</feature>
<feature type="signal peptide" evidence="4">
    <location>
        <begin position="1"/>
        <end position="17"/>
    </location>
</feature>
<dbReference type="InterPro" id="IPR036942">
    <property type="entry name" value="Beta-barrel_TonB_sf"/>
</dbReference>
<dbReference type="Pfam" id="PF13620">
    <property type="entry name" value="CarboxypepD_reg"/>
    <property type="match status" value="1"/>
</dbReference>
<evidence type="ECO:0000256" key="3">
    <source>
        <dbReference type="ARBA" id="ARBA00023237"/>
    </source>
</evidence>
<evidence type="ECO:0000313" key="7">
    <source>
        <dbReference type="Proteomes" id="UP001155483"/>
    </source>
</evidence>
<evidence type="ECO:0000256" key="4">
    <source>
        <dbReference type="SAM" id="SignalP"/>
    </source>
</evidence>
<dbReference type="AlphaFoldDB" id="A0A9X2XY68"/>
<comment type="caution">
    <text evidence="6">The sequence shown here is derived from an EMBL/GenBank/DDBJ whole genome shotgun (WGS) entry which is preliminary data.</text>
</comment>
<comment type="subcellular location">
    <subcellularLocation>
        <location evidence="1">Cell outer membrane</location>
    </subcellularLocation>
</comment>
<name>A0A9X2XY68_9BACT</name>
<dbReference type="Gene3D" id="2.60.40.1120">
    <property type="entry name" value="Carboxypeptidase-like, regulatory domain"/>
    <property type="match status" value="1"/>
</dbReference>
<gene>
    <name evidence="6" type="ORF">OCK74_20890</name>
</gene>
<evidence type="ECO:0000256" key="1">
    <source>
        <dbReference type="ARBA" id="ARBA00004442"/>
    </source>
</evidence>
<dbReference type="InterPro" id="IPR037066">
    <property type="entry name" value="Plug_dom_sf"/>
</dbReference>
<dbReference type="PANTHER" id="PTHR40980">
    <property type="entry name" value="PLUG DOMAIN-CONTAINING PROTEIN"/>
    <property type="match status" value="1"/>
</dbReference>
<reference evidence="6" key="1">
    <citation type="submission" date="2022-09" db="EMBL/GenBank/DDBJ databases">
        <authorList>
            <person name="Yuan C."/>
            <person name="Ke Z."/>
        </authorList>
    </citation>
    <scope>NUCLEOTIDE SEQUENCE</scope>
    <source>
        <strain evidence="6">LB-8</strain>
    </source>
</reference>
<reference evidence="6" key="2">
    <citation type="submission" date="2023-04" db="EMBL/GenBank/DDBJ databases">
        <title>Paracnuella aquatica gen. nov., sp. nov., a member of the family Chitinophagaceae isolated from a hot spring.</title>
        <authorList>
            <person name="Wang C."/>
        </authorList>
    </citation>
    <scope>NUCLEOTIDE SEQUENCE</scope>
    <source>
        <strain evidence="6">LB-8</strain>
    </source>
</reference>
<keyword evidence="6" id="KW-0675">Receptor</keyword>
<keyword evidence="4" id="KW-0732">Signal</keyword>
<keyword evidence="3" id="KW-0998">Cell outer membrane</keyword>
<dbReference type="InterPro" id="IPR041700">
    <property type="entry name" value="OMP_b-brl_3"/>
</dbReference>
<evidence type="ECO:0000313" key="6">
    <source>
        <dbReference type="EMBL" id="MCU7551591.1"/>
    </source>
</evidence>
<dbReference type="InterPro" id="IPR008969">
    <property type="entry name" value="CarboxyPept-like_regulatory"/>
</dbReference>
<dbReference type="SUPFAM" id="SSF49464">
    <property type="entry name" value="Carboxypeptidase regulatory domain-like"/>
    <property type="match status" value="1"/>
</dbReference>
<evidence type="ECO:0000259" key="5">
    <source>
        <dbReference type="Pfam" id="PF14905"/>
    </source>
</evidence>
<organism evidence="6 7">
    <name type="scientific">Paraflavisolibacter caeni</name>
    <dbReference type="NCBI Taxonomy" id="2982496"/>
    <lineage>
        <taxon>Bacteria</taxon>
        <taxon>Pseudomonadati</taxon>
        <taxon>Bacteroidota</taxon>
        <taxon>Chitinophagia</taxon>
        <taxon>Chitinophagales</taxon>
        <taxon>Chitinophagaceae</taxon>
        <taxon>Paraflavisolibacter</taxon>
    </lineage>
</organism>
<dbReference type="Proteomes" id="UP001155483">
    <property type="component" value="Unassembled WGS sequence"/>
</dbReference>
<feature type="chain" id="PRO_5040751830" evidence="4">
    <location>
        <begin position="18"/>
        <end position="803"/>
    </location>
</feature>
<dbReference type="Gene3D" id="2.170.130.10">
    <property type="entry name" value="TonB-dependent receptor, plug domain"/>
    <property type="match status" value="1"/>
</dbReference>
<dbReference type="PANTHER" id="PTHR40980:SF4">
    <property type="entry name" value="TONB-DEPENDENT RECEPTOR-LIKE BETA-BARREL DOMAIN-CONTAINING PROTEIN"/>
    <property type="match status" value="1"/>
</dbReference>
<proteinExistence type="predicted"/>
<evidence type="ECO:0000256" key="2">
    <source>
        <dbReference type="ARBA" id="ARBA00023136"/>
    </source>
</evidence>
<protein>
    <submittedName>
        <fullName evidence="6">TonB-dependent receptor</fullName>
    </submittedName>
</protein>
<dbReference type="SUPFAM" id="SSF56935">
    <property type="entry name" value="Porins"/>
    <property type="match status" value="1"/>
</dbReference>
<accession>A0A9X2XY68</accession>
<dbReference type="Gene3D" id="2.40.170.20">
    <property type="entry name" value="TonB-dependent receptor, beta-barrel domain"/>
    <property type="match status" value="1"/>
</dbReference>
<sequence length="803" mass="89005">MKSIYLLACLLSFTATAQSGCITGFVLDTNQQALPNASVVLQKPVNASSVAGTATDSTGRFMLNVPAGGYHLMVTMSGFQHQLFPVEVFVGKTVRVGPVMLRGAIRELKEAVITATRRPIEFEAGKTIVTPGASILTAQGNLFEALKNIPGLVVNEDGTLILNGQKGVNVQVNGKETYLSGMALVSLLKATLATSVDKIELLTSPSAAYDASGSAGMINIRLKRSAAQGFTLSSHLNYQQGRNGRADMGVRTTFRNKLTGISLDYSFFDGDKAKKGTLHREYHPANDTFRKTASQKVALTNQDQTHNFKLTADWDVTKYVMVDVYAATVFFQRSVPGSSYTSFSSGSTIEDSVLNTNTQSRFQQKTFNGGMCTVYKDEKKNELNFSVDHLSFRHQDHLQMHSWMQRTNASLPLRNDTLFGTFDDKVRMWSAQANFSKPLPSHLQFQSGLKLVRVHIDNQALYRQPFSGAIATTNNSIYAYNEHNNAAYLQLSGKFSRWSFVAGLRAENNQISGTAFDLKGSGHDSTYCMDDTKLFPNLALLYQLTETQDISVTYNRRITRPNYRDLSPSGYTVDEYILVSGNTGLQAELTHKIEMAYILKKLYRVTVFYTCTDDAIAQGFRERENGGLLVIPENMVSRKTLGLKGDAGNLLDAKWWKISGSGSLFYTENKWTESSRPRKNSTLTPTLSINNSFPLAKGWSAQVTGYYNGKMGLGQMEVPALWSVSAGVRKKMLKEQLNLHLYVNDIFASVRERAAFGSGAIDGFSNIRYDETSVGLSIHYHFKKGKQKEMADRSIEESKRINF</sequence>
<dbReference type="Pfam" id="PF14905">
    <property type="entry name" value="OMP_b-brl_3"/>
    <property type="match status" value="1"/>
</dbReference>
<keyword evidence="7" id="KW-1185">Reference proteome</keyword>
<dbReference type="EMBL" id="JAOTIF010000022">
    <property type="protein sequence ID" value="MCU7551591.1"/>
    <property type="molecule type" value="Genomic_DNA"/>
</dbReference>